<feature type="domain" description="Phage terminase large subunit GpA ATPase" evidence="2">
    <location>
        <begin position="44"/>
        <end position="284"/>
    </location>
</feature>
<evidence type="ECO:0000313" key="5">
    <source>
        <dbReference type="Proteomes" id="UP000531251"/>
    </source>
</evidence>
<gene>
    <name evidence="4" type="ORF">GGR89_003764</name>
</gene>
<protein>
    <submittedName>
        <fullName evidence="4">Phage terminase large subunit GpA-like protein</fullName>
    </submittedName>
</protein>
<evidence type="ECO:0000256" key="1">
    <source>
        <dbReference type="SAM" id="MobiDB-lite"/>
    </source>
</evidence>
<feature type="compositionally biased region" description="Low complexity" evidence="1">
    <location>
        <begin position="660"/>
        <end position="674"/>
    </location>
</feature>
<dbReference type="InterPro" id="IPR046453">
    <property type="entry name" value="GpA_ATPase"/>
</dbReference>
<dbReference type="RefSeq" id="WP_125977307.1">
    <property type="nucleotide sequence ID" value="NZ_BAAADY010000020.1"/>
</dbReference>
<organism evidence="4 5">
    <name type="scientific">Sphingomonas trueperi</name>
    <dbReference type="NCBI Taxonomy" id="53317"/>
    <lineage>
        <taxon>Bacteria</taxon>
        <taxon>Pseudomonadati</taxon>
        <taxon>Pseudomonadota</taxon>
        <taxon>Alphaproteobacteria</taxon>
        <taxon>Sphingomonadales</taxon>
        <taxon>Sphingomonadaceae</taxon>
        <taxon>Sphingomonas</taxon>
    </lineage>
</organism>
<feature type="compositionally biased region" description="Pro residues" evidence="1">
    <location>
        <begin position="675"/>
        <end position="684"/>
    </location>
</feature>
<dbReference type="AlphaFoldDB" id="A0A7X6BE89"/>
<dbReference type="GO" id="GO:0016887">
    <property type="term" value="F:ATP hydrolysis activity"/>
    <property type="evidence" value="ECO:0007669"/>
    <property type="project" value="InterPro"/>
</dbReference>
<keyword evidence="5" id="KW-1185">Reference proteome</keyword>
<name>A0A7X6BE89_9SPHN</name>
<comment type="caution">
    <text evidence="4">The sequence shown here is derived from an EMBL/GenBank/DDBJ whole genome shotgun (WGS) entry which is preliminary data.</text>
</comment>
<dbReference type="Proteomes" id="UP000531251">
    <property type="component" value="Unassembled WGS sequence"/>
</dbReference>
<dbReference type="PANTHER" id="PTHR34413">
    <property type="entry name" value="PROPHAGE TAIL FIBER ASSEMBLY PROTEIN HOMOLOG TFAE-RELATED-RELATED"/>
    <property type="match status" value="1"/>
</dbReference>
<feature type="domain" description="Terminase large subunit GpA endonuclease" evidence="3">
    <location>
        <begin position="311"/>
        <end position="627"/>
    </location>
</feature>
<sequence>MIPPPRWVIPPFPTRGDILRRAAPSYRPRDKLNLLQWSIRHRGYDPDTLPWQNELRLALSDPVTSEIGIIKPAQCGATTIGVDWLGWIVESDPSDTLVCQPDRLMAEKFVKGRLDPMIAGTSAVQTKLRPADNANNQWIKLFHGMMLTTVWPVASQFTQLSIRFGWLDDYDQYDDNIGETGGEGGQGSGIALLDGRFISHEGREKKYISSSPAKDEKSGIEAFVADGTDERIWPECPHCGERWEIDFLRDLRFDTGGTADQAEATAHVVCPTNGCILEPSDRRKLHESCGRLPNHGFVQANHGVSKRRRTFRVDGLMALPSWPTLARKWRDAQIAWEVRQDESALRTVINTQGGKNYRSKHSGEKPVETDTLKLRREQGLHLGVMPRGAKVWVILTDTQANRLEHMALAFGEGLESWIVDRWSTDVLEDGITSLAPFSHPEHARVMLPLWDRVYPLADGSGMSPPPLTVQLDVGGGGAKGEGAAEFAKAVWEMARAAGIAKNRITLTKGGNSMTGELMPRARFAEQKRRGGAKRTSAELWLPNVHRIKGVIDARLRRSEPGPGYIHLPGGKTGGGPLKAGQDEGATGRLLDHHVEEITAEELKKGKWEKVRPRNETWDLLVYGYATLLRPPFAQARTHMRWVPRDYRVPDQAALPLGADPAPTAPAVAKPALTKPSPPPLPTKPKAPQVPASKRNPVNRFTKRSGNWIGKR</sequence>
<dbReference type="Pfam" id="PF20454">
    <property type="entry name" value="GpA_nuclease"/>
    <property type="match status" value="1"/>
</dbReference>
<evidence type="ECO:0000259" key="2">
    <source>
        <dbReference type="Pfam" id="PF05876"/>
    </source>
</evidence>
<dbReference type="GO" id="GO:0004519">
    <property type="term" value="F:endonuclease activity"/>
    <property type="evidence" value="ECO:0007669"/>
    <property type="project" value="InterPro"/>
</dbReference>
<dbReference type="InterPro" id="IPR046454">
    <property type="entry name" value="GpA_endonuclease"/>
</dbReference>
<reference evidence="4 5" key="1">
    <citation type="submission" date="2020-03" db="EMBL/GenBank/DDBJ databases">
        <title>Genomic Encyclopedia of Type Strains, Phase IV (KMG-IV): sequencing the most valuable type-strain genomes for metagenomic binning, comparative biology and taxonomic classification.</title>
        <authorList>
            <person name="Goeker M."/>
        </authorList>
    </citation>
    <scope>NUCLEOTIDE SEQUENCE [LARGE SCALE GENOMIC DNA]</scope>
    <source>
        <strain evidence="4 5">DSM 7225</strain>
    </source>
</reference>
<feature type="region of interest" description="Disordered" evidence="1">
    <location>
        <begin position="653"/>
        <end position="711"/>
    </location>
</feature>
<accession>A0A7X6BE89</accession>
<dbReference type="Pfam" id="PF05876">
    <property type="entry name" value="GpA_ATPase"/>
    <property type="match status" value="1"/>
</dbReference>
<dbReference type="InterPro" id="IPR051220">
    <property type="entry name" value="TFA_Chaperone"/>
</dbReference>
<evidence type="ECO:0000259" key="3">
    <source>
        <dbReference type="Pfam" id="PF20454"/>
    </source>
</evidence>
<evidence type="ECO:0000313" key="4">
    <source>
        <dbReference type="EMBL" id="NJB99423.1"/>
    </source>
</evidence>
<proteinExistence type="predicted"/>
<dbReference type="PANTHER" id="PTHR34413:SF2">
    <property type="entry name" value="PROPHAGE TAIL FIBER ASSEMBLY PROTEIN HOMOLOG TFAE-RELATED"/>
    <property type="match status" value="1"/>
</dbReference>
<dbReference type="EMBL" id="JAATJB010000015">
    <property type="protein sequence ID" value="NJB99423.1"/>
    <property type="molecule type" value="Genomic_DNA"/>
</dbReference>